<dbReference type="InterPro" id="IPR006268">
    <property type="entry name" value="DAHP_syn_2"/>
</dbReference>
<dbReference type="Gene3D" id="3.20.20.70">
    <property type="entry name" value="Aldolase class I"/>
    <property type="match status" value="1"/>
</dbReference>
<sequence>MVILLKDHADQRQVDNLVAWLKAMGFDVHMSVGSHQTLLGLIGDTSTVDIDVLKSLEIVENVKRIQEPYKNANRKFHEEDTVVDCGAGVKIGGGNFQIIAGPCSVESLEQIIYVAKRVKEAGAGLLRGGAFKPRTSPYSFQGLHAKGIDLLLEAKRETGLPIVTEIMDVATLPLFEDVDVIQVGARNMQNFELLKELGMTKKPILLKRGLANTIQELLMSAEYIMAGGNPNVILCERGIRTFETATRNTLDLSAVPVLHSLTHLPVVVDPSHATGVASLVRPMALAAAAAGADGLMIEVHNDPAHAKSDGAQSLTPEAFDEVAAAVRAVRRVALGEEA</sequence>
<protein>
    <submittedName>
        <fullName evidence="4">3-deoxy-7-phosphoheptulonate synthase</fullName>
        <ecNumber evidence="4">2.5.1.54</ecNumber>
    </submittedName>
</protein>
<evidence type="ECO:0000259" key="3">
    <source>
        <dbReference type="Pfam" id="PF18152"/>
    </source>
</evidence>
<dbReference type="NCBIfam" id="NF006421">
    <property type="entry name" value="PRK08673.1"/>
    <property type="match status" value="1"/>
</dbReference>
<evidence type="ECO:0000256" key="1">
    <source>
        <dbReference type="ARBA" id="ARBA00022679"/>
    </source>
</evidence>
<dbReference type="NCBIfam" id="TIGR01361">
    <property type="entry name" value="DAHP_synth_Bsub"/>
    <property type="match status" value="1"/>
</dbReference>
<proteinExistence type="predicted"/>
<dbReference type="InterPro" id="IPR041071">
    <property type="entry name" value="DAHP_snth_FXD"/>
</dbReference>
<dbReference type="Pfam" id="PF18152">
    <property type="entry name" value="DAHP_snth_FXD"/>
    <property type="match status" value="1"/>
</dbReference>
<evidence type="ECO:0000259" key="2">
    <source>
        <dbReference type="Pfam" id="PF00793"/>
    </source>
</evidence>
<feature type="domain" description="DAHP synthase ferredoxin-like" evidence="3">
    <location>
        <begin position="1"/>
        <end position="67"/>
    </location>
</feature>
<dbReference type="InterPro" id="IPR013785">
    <property type="entry name" value="Aldolase_TIM"/>
</dbReference>
<dbReference type="InterPro" id="IPR006218">
    <property type="entry name" value="DAHP1/KDSA"/>
</dbReference>
<accession>A0A9D0ZR42</accession>
<reference evidence="4" key="2">
    <citation type="journal article" date="2021" name="PeerJ">
        <title>Extensive microbial diversity within the chicken gut microbiome revealed by metagenomics and culture.</title>
        <authorList>
            <person name="Gilroy R."/>
            <person name="Ravi A."/>
            <person name="Getino M."/>
            <person name="Pursley I."/>
            <person name="Horton D.L."/>
            <person name="Alikhan N.F."/>
            <person name="Baker D."/>
            <person name="Gharbi K."/>
            <person name="Hall N."/>
            <person name="Watson M."/>
            <person name="Adriaenssens E.M."/>
            <person name="Foster-Nyarko E."/>
            <person name="Jarju S."/>
            <person name="Secka A."/>
            <person name="Antonio M."/>
            <person name="Oren A."/>
            <person name="Chaudhuri R.R."/>
            <person name="La Ragione R."/>
            <person name="Hildebrand F."/>
            <person name="Pallen M.J."/>
        </authorList>
    </citation>
    <scope>NUCLEOTIDE SEQUENCE</scope>
    <source>
        <strain evidence="4">ChiSjej6B24-2974</strain>
    </source>
</reference>
<dbReference type="GO" id="GO:0003849">
    <property type="term" value="F:3-deoxy-7-phosphoheptulonate synthase activity"/>
    <property type="evidence" value="ECO:0007669"/>
    <property type="project" value="UniProtKB-EC"/>
</dbReference>
<dbReference type="Pfam" id="PF00793">
    <property type="entry name" value="DAHP_synth_1"/>
    <property type="match status" value="1"/>
</dbReference>
<comment type="caution">
    <text evidence="4">The sequence shown here is derived from an EMBL/GenBank/DDBJ whole genome shotgun (WGS) entry which is preliminary data.</text>
</comment>
<gene>
    <name evidence="4" type="primary">aroF</name>
    <name evidence="4" type="ORF">IAA52_12525</name>
</gene>
<evidence type="ECO:0000313" key="4">
    <source>
        <dbReference type="EMBL" id="HIQ83909.1"/>
    </source>
</evidence>
<feature type="domain" description="DAHP synthetase I/KDSA" evidence="2">
    <location>
        <begin position="81"/>
        <end position="327"/>
    </location>
</feature>
<dbReference type="Proteomes" id="UP000824260">
    <property type="component" value="Unassembled WGS sequence"/>
</dbReference>
<name>A0A9D0ZR42_9FIRM</name>
<dbReference type="PANTHER" id="PTHR43018:SF1">
    <property type="entry name" value="PROTEIN AROA(G)"/>
    <property type="match status" value="1"/>
</dbReference>
<dbReference type="EMBL" id="DVFZ01000116">
    <property type="protein sequence ID" value="HIQ83909.1"/>
    <property type="molecule type" value="Genomic_DNA"/>
</dbReference>
<evidence type="ECO:0000313" key="5">
    <source>
        <dbReference type="Proteomes" id="UP000824260"/>
    </source>
</evidence>
<organism evidence="4 5">
    <name type="scientific">Candidatus Pullichristensenella stercorigallinarum</name>
    <dbReference type="NCBI Taxonomy" id="2840909"/>
    <lineage>
        <taxon>Bacteria</taxon>
        <taxon>Bacillati</taxon>
        <taxon>Bacillota</taxon>
        <taxon>Clostridia</taxon>
        <taxon>Candidatus Pullichristensenella</taxon>
    </lineage>
</organism>
<dbReference type="GO" id="GO:0009073">
    <property type="term" value="P:aromatic amino acid family biosynthetic process"/>
    <property type="evidence" value="ECO:0007669"/>
    <property type="project" value="InterPro"/>
</dbReference>
<dbReference type="NCBIfam" id="NF009239">
    <property type="entry name" value="PRK12595.1"/>
    <property type="match status" value="1"/>
</dbReference>
<dbReference type="PANTHER" id="PTHR43018">
    <property type="entry name" value="PHOSPHO-2-DEHYDRO-3-DEOXYHEPTONATE ALDOLASE"/>
    <property type="match status" value="1"/>
</dbReference>
<dbReference type="GO" id="GO:0016832">
    <property type="term" value="F:aldehyde-lyase activity"/>
    <property type="evidence" value="ECO:0007669"/>
    <property type="project" value="InterPro"/>
</dbReference>
<dbReference type="InterPro" id="IPR052899">
    <property type="entry name" value="Class-I_DAHP_synthase"/>
</dbReference>
<dbReference type="AlphaFoldDB" id="A0A9D0ZR42"/>
<dbReference type="EC" id="2.5.1.54" evidence="4"/>
<reference evidence="4" key="1">
    <citation type="submission" date="2020-10" db="EMBL/GenBank/DDBJ databases">
        <authorList>
            <person name="Gilroy R."/>
        </authorList>
    </citation>
    <scope>NUCLEOTIDE SEQUENCE</scope>
    <source>
        <strain evidence="4">ChiSjej6B24-2974</strain>
    </source>
</reference>
<dbReference type="Gene3D" id="3.30.70.1140">
    <property type="entry name" value="Phospho-2-dehydro-3-deoxyheptonate aldolase, domain 1"/>
    <property type="match status" value="1"/>
</dbReference>
<keyword evidence="1 4" id="KW-0808">Transferase</keyword>
<dbReference type="SUPFAM" id="SSF51569">
    <property type="entry name" value="Aldolase"/>
    <property type="match status" value="1"/>
</dbReference>